<feature type="transmembrane region" description="Helical" evidence="6">
    <location>
        <begin position="75"/>
        <end position="97"/>
    </location>
</feature>
<protein>
    <submittedName>
        <fullName evidence="8">Uncharacterized membrane-anchored protein YitT, contains DUF161 and DUF2179 domains</fullName>
    </submittedName>
</protein>
<feature type="domain" description="DUF2179" evidence="7">
    <location>
        <begin position="217"/>
        <end position="270"/>
    </location>
</feature>
<dbReference type="InterPro" id="IPR015867">
    <property type="entry name" value="N-reg_PII/ATP_PRibTrfase_C"/>
</dbReference>
<feature type="transmembrane region" description="Helical" evidence="6">
    <location>
        <begin position="39"/>
        <end position="63"/>
    </location>
</feature>
<evidence type="ECO:0000256" key="6">
    <source>
        <dbReference type="SAM" id="Phobius"/>
    </source>
</evidence>
<evidence type="ECO:0000256" key="2">
    <source>
        <dbReference type="ARBA" id="ARBA00022475"/>
    </source>
</evidence>
<sequence>MKTVYKDLLLIIVGSLLVAASIDFFVVPNKLGDGSSVGIALVLYYLFHIPTSVSTFVVNIVFIAISAKFLTKRTIAYTVLGAFMTSVFLSLVAFIPFKVEDMILGIVFGALLMGAGLALIFIADGSTGGTTLLAYLLNYTKGYNISKSMFYMDSLIILASVFAIGVHNTLYTFIFVYLCAKIVNIFIEGFHNKKAVTIMSAKHEEIANYVTKNCGHAATIFYGYGFYENKNKHIIYTVIKKNELLKVKRNVTKIDPQSFIVIHDVKEVVGGKFGFISSSAK</sequence>
<keyword evidence="9" id="KW-1185">Reference proteome</keyword>
<organism evidence="8 9">
    <name type="scientific">Priestia endophytica DSM 13796</name>
    <dbReference type="NCBI Taxonomy" id="1121089"/>
    <lineage>
        <taxon>Bacteria</taxon>
        <taxon>Bacillati</taxon>
        <taxon>Bacillota</taxon>
        <taxon>Bacilli</taxon>
        <taxon>Bacillales</taxon>
        <taxon>Bacillaceae</taxon>
        <taxon>Priestia</taxon>
    </lineage>
</organism>
<evidence type="ECO:0000313" key="8">
    <source>
        <dbReference type="EMBL" id="SFQ67970.1"/>
    </source>
</evidence>
<dbReference type="Pfam" id="PF02588">
    <property type="entry name" value="YitT_membrane"/>
    <property type="match status" value="1"/>
</dbReference>
<dbReference type="InterPro" id="IPR019264">
    <property type="entry name" value="DUF2179"/>
</dbReference>
<accession>A0A1I6AH34</accession>
<dbReference type="Pfam" id="PF10035">
    <property type="entry name" value="DUF2179"/>
    <property type="match status" value="1"/>
</dbReference>
<keyword evidence="2" id="KW-1003">Cell membrane</keyword>
<comment type="subcellular location">
    <subcellularLocation>
        <location evidence="1">Cell membrane</location>
        <topology evidence="1">Multi-pass membrane protein</topology>
    </subcellularLocation>
</comment>
<keyword evidence="3 6" id="KW-0812">Transmembrane</keyword>
<keyword evidence="5 6" id="KW-0472">Membrane</keyword>
<dbReference type="GeneID" id="93711371"/>
<evidence type="ECO:0000313" key="9">
    <source>
        <dbReference type="Proteomes" id="UP000182762"/>
    </source>
</evidence>
<reference evidence="8 9" key="1">
    <citation type="submission" date="2016-10" db="EMBL/GenBank/DDBJ databases">
        <authorList>
            <person name="Varghese N."/>
            <person name="Submissions S."/>
        </authorList>
    </citation>
    <scope>NUCLEOTIDE SEQUENCE [LARGE SCALE GENOMIC DNA]</scope>
    <source>
        <strain evidence="8 9">DSM 13796</strain>
    </source>
</reference>
<evidence type="ECO:0000259" key="7">
    <source>
        <dbReference type="Pfam" id="PF10035"/>
    </source>
</evidence>
<dbReference type="Gene3D" id="3.30.70.120">
    <property type="match status" value="1"/>
</dbReference>
<feature type="transmembrane region" description="Helical" evidence="6">
    <location>
        <begin position="103"/>
        <end position="136"/>
    </location>
</feature>
<feature type="transmembrane region" description="Helical" evidence="6">
    <location>
        <begin position="7"/>
        <end position="27"/>
    </location>
</feature>
<evidence type="ECO:0000256" key="4">
    <source>
        <dbReference type="ARBA" id="ARBA00022989"/>
    </source>
</evidence>
<evidence type="ECO:0000256" key="5">
    <source>
        <dbReference type="ARBA" id="ARBA00023136"/>
    </source>
</evidence>
<dbReference type="CDD" id="cd16380">
    <property type="entry name" value="YitT_C"/>
    <property type="match status" value="1"/>
</dbReference>
<gene>
    <name evidence="8" type="ORF">SAMN02745910_02735</name>
</gene>
<evidence type="ECO:0000256" key="3">
    <source>
        <dbReference type="ARBA" id="ARBA00022692"/>
    </source>
</evidence>
<dbReference type="RefSeq" id="WP_061805414.1">
    <property type="nucleotide sequence ID" value="NZ_FOXX01000006.1"/>
</dbReference>
<comment type="caution">
    <text evidence="8">The sequence shown here is derived from an EMBL/GenBank/DDBJ whole genome shotgun (WGS) entry which is preliminary data.</text>
</comment>
<dbReference type="PIRSF" id="PIRSF006483">
    <property type="entry name" value="Membrane_protein_YitT"/>
    <property type="match status" value="1"/>
</dbReference>
<keyword evidence="4 6" id="KW-1133">Transmembrane helix</keyword>
<proteinExistence type="predicted"/>
<dbReference type="EMBL" id="FOXX01000006">
    <property type="protein sequence ID" value="SFQ67970.1"/>
    <property type="molecule type" value="Genomic_DNA"/>
</dbReference>
<dbReference type="InterPro" id="IPR003740">
    <property type="entry name" value="YitT"/>
</dbReference>
<evidence type="ECO:0000256" key="1">
    <source>
        <dbReference type="ARBA" id="ARBA00004651"/>
    </source>
</evidence>
<dbReference type="InterPro" id="IPR051461">
    <property type="entry name" value="UPF0750_membrane"/>
</dbReference>
<name>A0A1I6AH34_9BACI</name>
<dbReference type="PANTHER" id="PTHR33545:SF4">
    <property type="entry name" value="UPF0750 MEMBRANE PROTEIN YXKD"/>
    <property type="match status" value="1"/>
</dbReference>
<dbReference type="PANTHER" id="PTHR33545">
    <property type="entry name" value="UPF0750 MEMBRANE PROTEIN YITT-RELATED"/>
    <property type="match status" value="1"/>
</dbReference>
<dbReference type="Proteomes" id="UP000182762">
    <property type="component" value="Unassembled WGS sequence"/>
</dbReference>